<protein>
    <submittedName>
        <fullName evidence="2">Ovule protein</fullName>
    </submittedName>
</protein>
<sequence length="66" mass="7416">MTTTRPKIDAETWTTSHINWPMIIKLLTNNSSQEIFNTAICSLDNNTGCGDALPKQLTHKHISKPH</sequence>
<dbReference type="AlphaFoldDB" id="A0A915HRK3"/>
<dbReference type="WBParaSite" id="nRc.2.0.1.t04156-RA">
    <property type="protein sequence ID" value="nRc.2.0.1.t04156-RA"/>
    <property type="gene ID" value="nRc.2.0.1.g04156"/>
</dbReference>
<name>A0A915HRK3_ROMCU</name>
<organism evidence="1 2">
    <name type="scientific">Romanomermis culicivorax</name>
    <name type="common">Nematode worm</name>
    <dbReference type="NCBI Taxonomy" id="13658"/>
    <lineage>
        <taxon>Eukaryota</taxon>
        <taxon>Metazoa</taxon>
        <taxon>Ecdysozoa</taxon>
        <taxon>Nematoda</taxon>
        <taxon>Enoplea</taxon>
        <taxon>Dorylaimia</taxon>
        <taxon>Mermithida</taxon>
        <taxon>Mermithoidea</taxon>
        <taxon>Mermithidae</taxon>
        <taxon>Romanomermis</taxon>
    </lineage>
</organism>
<evidence type="ECO:0000313" key="2">
    <source>
        <dbReference type="WBParaSite" id="nRc.2.0.1.t04156-RA"/>
    </source>
</evidence>
<accession>A0A915HRK3</accession>
<dbReference type="Proteomes" id="UP000887565">
    <property type="component" value="Unplaced"/>
</dbReference>
<keyword evidence="1" id="KW-1185">Reference proteome</keyword>
<evidence type="ECO:0000313" key="1">
    <source>
        <dbReference type="Proteomes" id="UP000887565"/>
    </source>
</evidence>
<proteinExistence type="predicted"/>
<reference evidence="2" key="1">
    <citation type="submission" date="2022-11" db="UniProtKB">
        <authorList>
            <consortium name="WormBaseParasite"/>
        </authorList>
    </citation>
    <scope>IDENTIFICATION</scope>
</reference>